<dbReference type="InterPro" id="IPR050925">
    <property type="entry name" value="Rhomboid_protease_S54"/>
</dbReference>
<sequence>MLLRSPLRHLRNEASSIKGLKARVFNRASGTYAGRSHNVPRLRIIGPTVWCLAAAGTFYLGCAGWEVYQDAKEAKKRRMWPASASSPVAYDQLEIARAAARTRDRYSGPMLEQISSGTFSNLAAADKMIAGTIGLNTVIHGICRLLPGLQWQFAHVPAGPFNYTLLTSMFGHGGLLHLGANMYGLYNFAPPVAQSLAFERSGAHLTAFYLSAGVFASLASHVTSKWASPRARRSGFLVPSLGASGAIFGVLGAWAMLFPDAQVGLLLLPGSLPAEEALMGIALFETYGLAVGFKSLNFGHAAHLAGLAIGTGYVYFDGNRRVWKPTRRFMFNQMKRLGMV</sequence>
<evidence type="ECO:0000313" key="9">
    <source>
        <dbReference type="EMBL" id="KAK7409366.1"/>
    </source>
</evidence>
<feature type="domain" description="Peptidase S54 rhomboid" evidence="8">
    <location>
        <begin position="163"/>
        <end position="317"/>
    </location>
</feature>
<comment type="similarity">
    <text evidence="2">Belongs to the peptidase S54 family.</text>
</comment>
<dbReference type="Pfam" id="PF01694">
    <property type="entry name" value="Rhomboid"/>
    <property type="match status" value="1"/>
</dbReference>
<evidence type="ECO:0000256" key="5">
    <source>
        <dbReference type="ARBA" id="ARBA00022989"/>
    </source>
</evidence>
<evidence type="ECO:0000259" key="8">
    <source>
        <dbReference type="Pfam" id="PF01694"/>
    </source>
</evidence>
<evidence type="ECO:0000256" key="4">
    <source>
        <dbReference type="ARBA" id="ARBA00022801"/>
    </source>
</evidence>
<dbReference type="InterPro" id="IPR022764">
    <property type="entry name" value="Peptidase_S54_rhomboid_dom"/>
</dbReference>
<keyword evidence="6 7" id="KW-0472">Membrane</keyword>
<evidence type="ECO:0000313" key="10">
    <source>
        <dbReference type="Proteomes" id="UP001498476"/>
    </source>
</evidence>
<organism evidence="9 10">
    <name type="scientific">Neonectria punicea</name>
    <dbReference type="NCBI Taxonomy" id="979145"/>
    <lineage>
        <taxon>Eukaryota</taxon>
        <taxon>Fungi</taxon>
        <taxon>Dikarya</taxon>
        <taxon>Ascomycota</taxon>
        <taxon>Pezizomycotina</taxon>
        <taxon>Sordariomycetes</taxon>
        <taxon>Hypocreomycetidae</taxon>
        <taxon>Hypocreales</taxon>
        <taxon>Nectriaceae</taxon>
        <taxon>Neonectria</taxon>
    </lineage>
</organism>
<dbReference type="Gene3D" id="1.20.1540.10">
    <property type="entry name" value="Rhomboid-like"/>
    <property type="match status" value="1"/>
</dbReference>
<comment type="subcellular location">
    <subcellularLocation>
        <location evidence="1">Membrane</location>
        <topology evidence="1">Multi-pass membrane protein</topology>
    </subcellularLocation>
</comment>
<feature type="transmembrane region" description="Helical" evidence="7">
    <location>
        <begin position="236"/>
        <end position="257"/>
    </location>
</feature>
<evidence type="ECO:0000256" key="2">
    <source>
        <dbReference type="ARBA" id="ARBA00009045"/>
    </source>
</evidence>
<proteinExistence type="inferred from homology"/>
<reference evidence="9 10" key="1">
    <citation type="journal article" date="2025" name="Microbiol. Resour. Announc.">
        <title>Draft genome sequences for Neonectria magnoliae and Neonectria punicea, canker pathogens of Liriodendron tulipifera and Acer saccharum in West Virginia.</title>
        <authorList>
            <person name="Petronek H.M."/>
            <person name="Kasson M.T."/>
            <person name="Metheny A.M."/>
            <person name="Stauder C.M."/>
            <person name="Lovett B."/>
            <person name="Lynch S.C."/>
            <person name="Garnas J.R."/>
            <person name="Kasson L.R."/>
            <person name="Stajich J.E."/>
        </authorList>
    </citation>
    <scope>NUCLEOTIDE SEQUENCE [LARGE SCALE GENOMIC DNA]</scope>
    <source>
        <strain evidence="9 10">NRRL 64653</strain>
    </source>
</reference>
<dbReference type="SUPFAM" id="SSF144091">
    <property type="entry name" value="Rhomboid-like"/>
    <property type="match status" value="1"/>
</dbReference>
<keyword evidence="10" id="KW-1185">Reference proteome</keyword>
<comment type="caution">
    <text evidence="9">The sequence shown here is derived from an EMBL/GenBank/DDBJ whole genome shotgun (WGS) entry which is preliminary data.</text>
</comment>
<evidence type="ECO:0000256" key="1">
    <source>
        <dbReference type="ARBA" id="ARBA00004141"/>
    </source>
</evidence>
<name>A0ABR1GV40_9HYPO</name>
<accession>A0ABR1GV40</accession>
<gene>
    <name evidence="9" type="ORF">QQX98_008428</name>
</gene>
<keyword evidence="5 7" id="KW-1133">Transmembrane helix</keyword>
<evidence type="ECO:0000256" key="3">
    <source>
        <dbReference type="ARBA" id="ARBA00022692"/>
    </source>
</evidence>
<feature type="transmembrane region" description="Helical" evidence="7">
    <location>
        <begin position="298"/>
        <end position="316"/>
    </location>
</feature>
<feature type="transmembrane region" description="Helical" evidence="7">
    <location>
        <begin position="206"/>
        <end position="224"/>
    </location>
</feature>
<dbReference type="InterPro" id="IPR035952">
    <property type="entry name" value="Rhomboid-like_sf"/>
</dbReference>
<evidence type="ECO:0000256" key="6">
    <source>
        <dbReference type="ARBA" id="ARBA00023136"/>
    </source>
</evidence>
<feature type="transmembrane region" description="Helical" evidence="7">
    <location>
        <begin position="163"/>
        <end position="186"/>
    </location>
</feature>
<protein>
    <recommendedName>
        <fullName evidence="8">Peptidase S54 rhomboid domain-containing protein</fullName>
    </recommendedName>
</protein>
<keyword evidence="3 7" id="KW-0812">Transmembrane</keyword>
<dbReference type="EMBL" id="JAZAVJ010000153">
    <property type="protein sequence ID" value="KAK7409366.1"/>
    <property type="molecule type" value="Genomic_DNA"/>
</dbReference>
<dbReference type="PANTHER" id="PTHR43731:SF14">
    <property type="entry name" value="PRESENILIN-ASSOCIATED RHOMBOID-LIKE PROTEIN, MITOCHONDRIAL"/>
    <property type="match status" value="1"/>
</dbReference>
<evidence type="ECO:0000256" key="7">
    <source>
        <dbReference type="SAM" id="Phobius"/>
    </source>
</evidence>
<dbReference type="Proteomes" id="UP001498476">
    <property type="component" value="Unassembled WGS sequence"/>
</dbReference>
<feature type="transmembrane region" description="Helical" evidence="7">
    <location>
        <begin position="44"/>
        <end position="68"/>
    </location>
</feature>
<keyword evidence="4" id="KW-0378">Hydrolase</keyword>
<dbReference type="PANTHER" id="PTHR43731">
    <property type="entry name" value="RHOMBOID PROTEASE"/>
    <property type="match status" value="1"/>
</dbReference>